<organism evidence="1 2">
    <name type="scientific">Ridgeia piscesae</name>
    <name type="common">Tubeworm</name>
    <dbReference type="NCBI Taxonomy" id="27915"/>
    <lineage>
        <taxon>Eukaryota</taxon>
        <taxon>Metazoa</taxon>
        <taxon>Spiralia</taxon>
        <taxon>Lophotrochozoa</taxon>
        <taxon>Annelida</taxon>
        <taxon>Polychaeta</taxon>
        <taxon>Sedentaria</taxon>
        <taxon>Canalipalpata</taxon>
        <taxon>Sabellida</taxon>
        <taxon>Siboglinidae</taxon>
        <taxon>Ridgeia</taxon>
    </lineage>
</organism>
<proteinExistence type="predicted"/>
<sequence>MSACDVRHAYFSRGLHKVRSREHVVTYPQVSISSSHWLWYACFWTCL</sequence>
<gene>
    <name evidence="1" type="ORF">NP493_271g03010</name>
</gene>
<evidence type="ECO:0000313" key="2">
    <source>
        <dbReference type="Proteomes" id="UP001209878"/>
    </source>
</evidence>
<reference evidence="1" key="1">
    <citation type="journal article" date="2023" name="Mol. Biol. Evol.">
        <title>Third-Generation Sequencing Reveals the Adaptive Role of the Epigenome in Three Deep-Sea Polychaetes.</title>
        <authorList>
            <person name="Perez M."/>
            <person name="Aroh O."/>
            <person name="Sun Y."/>
            <person name="Lan Y."/>
            <person name="Juniper S.K."/>
            <person name="Young C.R."/>
            <person name="Angers B."/>
            <person name="Qian P.Y."/>
        </authorList>
    </citation>
    <scope>NUCLEOTIDE SEQUENCE</scope>
    <source>
        <strain evidence="1">R07B-5</strain>
    </source>
</reference>
<comment type="caution">
    <text evidence="1">The sequence shown here is derived from an EMBL/GenBank/DDBJ whole genome shotgun (WGS) entry which is preliminary data.</text>
</comment>
<dbReference type="AlphaFoldDB" id="A0AAD9UCK8"/>
<keyword evidence="2" id="KW-1185">Reference proteome</keyword>
<accession>A0AAD9UCK8</accession>
<protein>
    <submittedName>
        <fullName evidence="1">Uncharacterized protein</fullName>
    </submittedName>
</protein>
<name>A0AAD9UCK8_RIDPI</name>
<dbReference type="Proteomes" id="UP001209878">
    <property type="component" value="Unassembled WGS sequence"/>
</dbReference>
<evidence type="ECO:0000313" key="1">
    <source>
        <dbReference type="EMBL" id="KAK2184340.1"/>
    </source>
</evidence>
<dbReference type="EMBL" id="JAODUO010000270">
    <property type="protein sequence ID" value="KAK2184340.1"/>
    <property type="molecule type" value="Genomic_DNA"/>
</dbReference>